<name>K2JEI1_9RHOB</name>
<keyword evidence="1" id="KW-0732">Signal</keyword>
<dbReference type="AlphaFoldDB" id="K2JEI1"/>
<evidence type="ECO:0000313" key="3">
    <source>
        <dbReference type="Proteomes" id="UP000006762"/>
    </source>
</evidence>
<organism evidence="2 3">
    <name type="scientific">Celeribacter baekdonensis B30</name>
    <dbReference type="NCBI Taxonomy" id="1208323"/>
    <lineage>
        <taxon>Bacteria</taxon>
        <taxon>Pseudomonadati</taxon>
        <taxon>Pseudomonadota</taxon>
        <taxon>Alphaproteobacteria</taxon>
        <taxon>Rhodobacterales</taxon>
        <taxon>Roseobacteraceae</taxon>
        <taxon>Celeribacter</taxon>
    </lineage>
</organism>
<feature type="signal peptide" evidence="1">
    <location>
        <begin position="1"/>
        <end position="28"/>
    </location>
</feature>
<gene>
    <name evidence="2" type="ORF">B30_05577</name>
</gene>
<proteinExistence type="predicted"/>
<keyword evidence="3" id="KW-1185">Reference proteome</keyword>
<protein>
    <recommendedName>
        <fullName evidence="4">Lipoprotein</fullName>
    </recommendedName>
</protein>
<evidence type="ECO:0008006" key="4">
    <source>
        <dbReference type="Google" id="ProtNLM"/>
    </source>
</evidence>
<dbReference type="STRING" id="1208323.B30_05577"/>
<evidence type="ECO:0000256" key="1">
    <source>
        <dbReference type="SAM" id="SignalP"/>
    </source>
</evidence>
<comment type="caution">
    <text evidence="2">The sequence shown here is derived from an EMBL/GenBank/DDBJ whole genome shotgun (WGS) entry which is preliminary data.</text>
</comment>
<dbReference type="eggNOG" id="COG3495">
    <property type="taxonomic scope" value="Bacteria"/>
</dbReference>
<dbReference type="Proteomes" id="UP000006762">
    <property type="component" value="Unassembled WGS sequence"/>
</dbReference>
<dbReference type="EMBL" id="AMRK01000002">
    <property type="protein sequence ID" value="EKE73508.1"/>
    <property type="molecule type" value="Genomic_DNA"/>
</dbReference>
<dbReference type="PATRIC" id="fig|1208323.3.peg.1149"/>
<dbReference type="RefSeq" id="WP_009571051.1">
    <property type="nucleotide sequence ID" value="NZ_AMRK01000002.1"/>
</dbReference>
<dbReference type="OrthoDB" id="9812956at2"/>
<dbReference type="Gene3D" id="2.40.50.870">
    <property type="entry name" value="Protein of unknown function (DUF3299)"/>
    <property type="match status" value="1"/>
</dbReference>
<reference evidence="2 3" key="1">
    <citation type="submission" date="2012-09" db="EMBL/GenBank/DDBJ databases">
        <title>Celeribacter baekdonensis B30 Genome Sequencing.</title>
        <authorList>
            <person name="Wang W."/>
        </authorList>
    </citation>
    <scope>NUCLEOTIDE SEQUENCE [LARGE SCALE GENOMIC DNA]</scope>
    <source>
        <strain evidence="2 3">B30</strain>
    </source>
</reference>
<sequence length="171" mass="18895">MKAQLPLTRRQFGCLALATTALPRAALAMPFQELTWEELIPPGVPYSEIIGEGALDEQNDTWKPIFDENATKLNTALDGASVKLPGYIIPMEIGAEGVTGFILVPYTGACIHVPPPPPNQLVYVTTQTPWPSNKLWDAIWVYGRLNARLQSTEIAEIGYEIVASKIEIYVW</sequence>
<dbReference type="InterPro" id="IPR021727">
    <property type="entry name" value="DUF3299"/>
</dbReference>
<dbReference type="Pfam" id="PF11736">
    <property type="entry name" value="DUF3299"/>
    <property type="match status" value="1"/>
</dbReference>
<evidence type="ECO:0000313" key="2">
    <source>
        <dbReference type="EMBL" id="EKE73508.1"/>
    </source>
</evidence>
<accession>K2JEI1</accession>
<feature type="chain" id="PRO_5003859230" description="Lipoprotein" evidence="1">
    <location>
        <begin position="29"/>
        <end position="171"/>
    </location>
</feature>